<name>A0ACA9QX44_9GLOM</name>
<comment type="caution">
    <text evidence="1">The sequence shown here is derived from an EMBL/GenBank/DDBJ whole genome shotgun (WGS) entry which is preliminary data.</text>
</comment>
<accession>A0ACA9QX44</accession>
<dbReference type="EMBL" id="CAJVQC010039268">
    <property type="protein sequence ID" value="CAG8768103.1"/>
    <property type="molecule type" value="Genomic_DNA"/>
</dbReference>
<reference evidence="1" key="1">
    <citation type="submission" date="2021-06" db="EMBL/GenBank/DDBJ databases">
        <authorList>
            <person name="Kallberg Y."/>
            <person name="Tangrot J."/>
            <person name="Rosling A."/>
        </authorList>
    </citation>
    <scope>NUCLEOTIDE SEQUENCE</scope>
    <source>
        <strain evidence="1">MA461A</strain>
    </source>
</reference>
<sequence length="90" mass="9574">GWIKDSLVIMTTDHGGLNKINNDVNTYGVHGKNSEDEMNVFLSVCGPGILAASKIKGNLSNLVCAPIALSALGIEVPEYFDIKLPFISLA</sequence>
<organism evidence="1 2">
    <name type="scientific">Racocetra persica</name>
    <dbReference type="NCBI Taxonomy" id="160502"/>
    <lineage>
        <taxon>Eukaryota</taxon>
        <taxon>Fungi</taxon>
        <taxon>Fungi incertae sedis</taxon>
        <taxon>Mucoromycota</taxon>
        <taxon>Glomeromycotina</taxon>
        <taxon>Glomeromycetes</taxon>
        <taxon>Diversisporales</taxon>
        <taxon>Gigasporaceae</taxon>
        <taxon>Racocetra</taxon>
    </lineage>
</organism>
<dbReference type="Proteomes" id="UP000789920">
    <property type="component" value="Unassembled WGS sequence"/>
</dbReference>
<evidence type="ECO:0000313" key="1">
    <source>
        <dbReference type="EMBL" id="CAG8768103.1"/>
    </source>
</evidence>
<feature type="non-terminal residue" evidence="1">
    <location>
        <position position="1"/>
    </location>
</feature>
<gene>
    <name evidence="1" type="ORF">RPERSI_LOCUS16057</name>
</gene>
<protein>
    <submittedName>
        <fullName evidence="1">22924_t:CDS:1</fullName>
    </submittedName>
</protein>
<keyword evidence="2" id="KW-1185">Reference proteome</keyword>
<evidence type="ECO:0000313" key="2">
    <source>
        <dbReference type="Proteomes" id="UP000789920"/>
    </source>
</evidence>
<proteinExistence type="predicted"/>